<dbReference type="GO" id="GO:0051083">
    <property type="term" value="P:'de novo' cotranslational protein folding"/>
    <property type="evidence" value="ECO:0007669"/>
    <property type="project" value="TreeGrafter"/>
</dbReference>
<dbReference type="Gene3D" id="1.25.40.720">
    <property type="entry name" value="Telomere length regulation protein 2, C-terminal domain"/>
    <property type="match status" value="2"/>
</dbReference>
<dbReference type="InterPro" id="IPR051970">
    <property type="entry name" value="TEL2_Regulation"/>
</dbReference>
<protein>
    <recommendedName>
        <fullName evidence="2">Telomere length regulation protein conserved domain-containing protein</fullName>
    </recommendedName>
</protein>
<dbReference type="PANTHER" id="PTHR15830">
    <property type="entry name" value="TELOMERE LENGTH REGULATION PROTEIN TEL2 FAMILY MEMBER"/>
    <property type="match status" value="1"/>
</dbReference>
<keyword evidence="4" id="KW-1185">Reference proteome</keyword>
<proteinExistence type="inferred from homology"/>
<sequence length="713" mass="82900">MLSNKIKVVNLNNTNVSKSFTSTSRHEDLSIEDLIVPLNRLQNANGSYKEETVDILMCHKLCFDDEYSLYKILDNSIKQQIYGILANNFQFFQKFMTSKKYETYLDILYTLVYHKNEIMYNHFCYINDSTFNKKILLTEFKALYFGSKIFNTLCEHSQCDIKNYVERLYTLYFNLIENNRNNQNGGFLLEFLKVNNSLVFGTCFLNSNSCSDDYPSFFNDKDTFDKLFVKNIYEPSTTLVKKKLIFSISLLLNKIGSKDNISTIIYILKKMNPQYLDSNKVIASCSNEFFLVAYLKSCNTNAVKRIMVTLIMKWTNNGKLDASNSYDLLLTKLILQCCNILSDVDFETEFANKTFFVNGISKRLMNPRHEFVERTMIISKKLTNNKVEFDNKLQIELLYDVMDDSTIDFTLLNYSTPQKIYQKSVAKEEAMIPNNEVSSPELTNDPNKRIYFIKDFLKQLLSIASQSSNNLNITEVLNEGCKIMEIKINSGNYKEIDFYIADLLPLLINLKPRTENEEKLPIENFRIRALVSVIKCNSEVSFQTLLDYLFTKDLNIQTRLSLLTSMGLGCLEINKVESPLKTEEKVENQIDEMLLHDRLIKKSIITWRSKKLDIIDEKSNLQTRFYKQKSINETLKVCYALVNGWLSGINLAPPYDRIFKEHYLKLLVFVYGIVSDYKHLDNNSDLSNKVKEIVVDGYKQDILLEKDLIGSIF</sequence>
<dbReference type="VEuPathDB" id="FungiDB:HGUI_03589"/>
<dbReference type="PANTHER" id="PTHR15830:SF10">
    <property type="entry name" value="TELOMERE LENGTH REGULATION PROTEIN TEL2 HOMOLOG"/>
    <property type="match status" value="1"/>
</dbReference>
<dbReference type="GO" id="GO:0005829">
    <property type="term" value="C:cytosol"/>
    <property type="evidence" value="ECO:0007669"/>
    <property type="project" value="TreeGrafter"/>
</dbReference>
<evidence type="ECO:0000313" key="4">
    <source>
        <dbReference type="Proteomes" id="UP000183365"/>
    </source>
</evidence>
<gene>
    <name evidence="3" type="ORF">HGUI_03589</name>
</gene>
<dbReference type="Proteomes" id="UP000183365">
    <property type="component" value="Unassembled WGS sequence"/>
</dbReference>
<dbReference type="OrthoDB" id="10258062at2759"/>
<evidence type="ECO:0000313" key="3">
    <source>
        <dbReference type="EMBL" id="SGZ41388.1"/>
    </source>
</evidence>
<dbReference type="GO" id="GO:0051879">
    <property type="term" value="F:Hsp90 protein binding"/>
    <property type="evidence" value="ECO:0007669"/>
    <property type="project" value="TreeGrafter"/>
</dbReference>
<dbReference type="InterPro" id="IPR019337">
    <property type="entry name" value="Telomere_length_regulation_dom"/>
</dbReference>
<evidence type="ECO:0000259" key="2">
    <source>
        <dbReference type="Pfam" id="PF10193"/>
    </source>
</evidence>
<dbReference type="GO" id="GO:0042162">
    <property type="term" value="F:telomeric DNA binding"/>
    <property type="evidence" value="ECO:0007669"/>
    <property type="project" value="TreeGrafter"/>
</dbReference>
<name>A0A1L0B6D3_9ASCO</name>
<comment type="similarity">
    <text evidence="1">Belongs to the TEL2 family.</text>
</comment>
<dbReference type="EMBL" id="FQNF01000099">
    <property type="protein sequence ID" value="SGZ41388.1"/>
    <property type="molecule type" value="Genomic_DNA"/>
</dbReference>
<dbReference type="AlphaFoldDB" id="A0A1L0B6D3"/>
<evidence type="ECO:0000256" key="1">
    <source>
        <dbReference type="ARBA" id="ARBA00006133"/>
    </source>
</evidence>
<reference evidence="4" key="1">
    <citation type="submission" date="2016-11" db="EMBL/GenBank/DDBJ databases">
        <authorList>
            <person name="Guldener U."/>
        </authorList>
    </citation>
    <scope>NUCLEOTIDE SEQUENCE [LARGE SCALE GENOMIC DNA]</scope>
</reference>
<dbReference type="InterPro" id="IPR038528">
    <property type="entry name" value="TEL2_C_sf"/>
</dbReference>
<feature type="domain" description="Telomere length regulation protein conserved" evidence="2">
    <location>
        <begin position="452"/>
        <end position="569"/>
    </location>
</feature>
<dbReference type="Pfam" id="PF10193">
    <property type="entry name" value="Telomere_reg-2"/>
    <property type="match status" value="1"/>
</dbReference>
<accession>A0A1L0B6D3</accession>
<organism evidence="3 4">
    <name type="scientific">Hanseniaspora guilliermondii</name>
    <dbReference type="NCBI Taxonomy" id="56406"/>
    <lineage>
        <taxon>Eukaryota</taxon>
        <taxon>Fungi</taxon>
        <taxon>Dikarya</taxon>
        <taxon>Ascomycota</taxon>
        <taxon>Saccharomycotina</taxon>
        <taxon>Saccharomycetes</taxon>
        <taxon>Saccharomycodales</taxon>
        <taxon>Saccharomycodaceae</taxon>
        <taxon>Hanseniaspora</taxon>
    </lineage>
</organism>